<dbReference type="InterPro" id="IPR036278">
    <property type="entry name" value="Sialidase_sf"/>
</dbReference>
<name>A0A4R5MKI6_9SPHI</name>
<evidence type="ECO:0000313" key="3">
    <source>
        <dbReference type="Proteomes" id="UP000295668"/>
    </source>
</evidence>
<feature type="signal peptide" evidence="1">
    <location>
        <begin position="1"/>
        <end position="24"/>
    </location>
</feature>
<evidence type="ECO:0000256" key="1">
    <source>
        <dbReference type="SAM" id="SignalP"/>
    </source>
</evidence>
<protein>
    <submittedName>
        <fullName evidence="2">Neuraminidase</fullName>
    </submittedName>
</protein>
<evidence type="ECO:0000313" key="2">
    <source>
        <dbReference type="EMBL" id="TDG36184.1"/>
    </source>
</evidence>
<accession>A0A4R5MKI6</accession>
<dbReference type="SUPFAM" id="SSF50939">
    <property type="entry name" value="Sialidases"/>
    <property type="match status" value="1"/>
</dbReference>
<dbReference type="Pfam" id="PF15892">
    <property type="entry name" value="BNR_4"/>
    <property type="match status" value="1"/>
</dbReference>
<proteinExistence type="predicted"/>
<dbReference type="Proteomes" id="UP000295668">
    <property type="component" value="Unassembled WGS sequence"/>
</dbReference>
<comment type="caution">
    <text evidence="2">The sequence shown here is derived from an EMBL/GenBank/DDBJ whole genome shotgun (WGS) entry which is preliminary data.</text>
</comment>
<dbReference type="OrthoDB" id="223410at2"/>
<dbReference type="RefSeq" id="WP_133262430.1">
    <property type="nucleotide sequence ID" value="NZ_SJCY01000005.1"/>
</dbReference>
<gene>
    <name evidence="2" type="ORF">EZJ43_09275</name>
</gene>
<keyword evidence="3" id="KW-1185">Reference proteome</keyword>
<keyword evidence="1" id="KW-0732">Signal</keyword>
<organism evidence="2 3">
    <name type="scientific">Pedobacter changchengzhani</name>
    <dbReference type="NCBI Taxonomy" id="2529274"/>
    <lineage>
        <taxon>Bacteria</taxon>
        <taxon>Pseudomonadati</taxon>
        <taxon>Bacteroidota</taxon>
        <taxon>Sphingobacteriia</taxon>
        <taxon>Sphingobacteriales</taxon>
        <taxon>Sphingobacteriaceae</taxon>
        <taxon>Pedobacter</taxon>
    </lineage>
</organism>
<feature type="chain" id="PRO_5020923397" evidence="1">
    <location>
        <begin position="25"/>
        <end position="443"/>
    </location>
</feature>
<dbReference type="EMBL" id="SJCY01000005">
    <property type="protein sequence ID" value="TDG36184.1"/>
    <property type="molecule type" value="Genomic_DNA"/>
</dbReference>
<sequence length="443" mass="50101">MHLKISKNLLAIALILCGLTSANAQLKGINGAKIIPAGNAWAKNSVNTVIFRRNSLVTFKETQYIAYYDENKNVVLGKRNIHDKNWELKVTPYKGDATDAHKSISIMVDGDGYLHMSWGLHGGPFNYCKSVSPGSLELTPKMSMTGFKEKSVTYPEFYRLANGNLLFLYRDGGSGNGSLMLNSYDLKTKKWSTIQDGWINGEGARSPYWQMVIDHKGAIQISWVWRESGDVATNHDMCYAKSEDEGVTWKKSTGENYKLPITAATAEYALIIPQKSDLINSTAIAVDENNSPYTVSYWKNKDDSIPQYRLIYKKDNEWKTQQISQRKMPFSLSGGGTKRIPISRPLLIVTEKNNKKQVYVFFRDEERGNKVSVAYSKDVDSGKWKFENLTCTSVGLWEPTYDTELWKDKKILNLFVENVEQGDGETTKELTGQKAAVLEWKIK</sequence>
<dbReference type="AlphaFoldDB" id="A0A4R5MKI6"/>
<reference evidence="2 3" key="1">
    <citation type="submission" date="2019-02" db="EMBL/GenBank/DDBJ databases">
        <title>Pedobacter sp. nov., a novel speices isolated from soil of pinguins habitat in Antarcitica.</title>
        <authorList>
            <person name="He R.-H."/>
        </authorList>
    </citation>
    <scope>NUCLEOTIDE SEQUENCE [LARGE SCALE GENOMIC DNA]</scope>
    <source>
        <strain evidence="2 3">E01020</strain>
    </source>
</reference>